<feature type="signal peptide" evidence="2">
    <location>
        <begin position="1"/>
        <end position="24"/>
    </location>
</feature>
<keyword evidence="1" id="KW-0472">Membrane</keyword>
<feature type="domain" description="SHOCT" evidence="3">
    <location>
        <begin position="82"/>
        <end position="107"/>
    </location>
</feature>
<keyword evidence="1" id="KW-0812">Transmembrane</keyword>
<reference evidence="5" key="1">
    <citation type="journal article" date="2019" name="Int. J. Syst. Evol. Microbiol.">
        <title>The Global Catalogue of Microorganisms (GCM) 10K type strain sequencing project: providing services to taxonomists for standard genome sequencing and annotation.</title>
        <authorList>
            <consortium name="The Broad Institute Genomics Platform"/>
            <consortium name="The Broad Institute Genome Sequencing Center for Infectious Disease"/>
            <person name="Wu L."/>
            <person name="Ma J."/>
        </authorList>
    </citation>
    <scope>NUCLEOTIDE SEQUENCE [LARGE SCALE GENOMIC DNA]</scope>
    <source>
        <strain evidence="5">CECT 8472</strain>
    </source>
</reference>
<dbReference type="Pfam" id="PF09851">
    <property type="entry name" value="SHOCT"/>
    <property type="match status" value="1"/>
</dbReference>
<dbReference type="InterPro" id="IPR018649">
    <property type="entry name" value="SHOCT"/>
</dbReference>
<gene>
    <name evidence="4" type="ORF">ACFOW6_16060</name>
</gene>
<evidence type="ECO:0000256" key="2">
    <source>
        <dbReference type="SAM" id="SignalP"/>
    </source>
</evidence>
<evidence type="ECO:0000259" key="3">
    <source>
        <dbReference type="Pfam" id="PF09851"/>
    </source>
</evidence>
<feature type="transmembrane region" description="Helical" evidence="1">
    <location>
        <begin position="40"/>
        <end position="63"/>
    </location>
</feature>
<keyword evidence="1" id="KW-1133">Transmembrane helix</keyword>
<protein>
    <submittedName>
        <fullName evidence="4">SHOCT domain-containing protein</fullName>
    </submittedName>
</protein>
<dbReference type="RefSeq" id="WP_382423438.1">
    <property type="nucleotide sequence ID" value="NZ_JBHSCW010000010.1"/>
</dbReference>
<comment type="caution">
    <text evidence="4">The sequence shown here is derived from an EMBL/GenBank/DDBJ whole genome shotgun (WGS) entry which is preliminary data.</text>
</comment>
<accession>A0ABV8UPX4</accession>
<evidence type="ECO:0000256" key="1">
    <source>
        <dbReference type="SAM" id="Phobius"/>
    </source>
</evidence>
<evidence type="ECO:0000313" key="4">
    <source>
        <dbReference type="EMBL" id="MFC4353064.1"/>
    </source>
</evidence>
<proteinExistence type="predicted"/>
<keyword evidence="5" id="KW-1185">Reference proteome</keyword>
<feature type="chain" id="PRO_5046163384" evidence="2">
    <location>
        <begin position="25"/>
        <end position="109"/>
    </location>
</feature>
<dbReference type="Proteomes" id="UP001595799">
    <property type="component" value="Unassembled WGS sequence"/>
</dbReference>
<sequence length="109" mass="11962">MIKALSTFSLTLAAAGMAAGAALAQSGNSYGYHMMDGWSGWFMGPIMMLLVFGLLILGVVLVLRALGIGDTSRNNGNSQDRALEILKERFARGEIDEEEFQNRRKHLRD</sequence>
<evidence type="ECO:0000313" key="5">
    <source>
        <dbReference type="Proteomes" id="UP001595799"/>
    </source>
</evidence>
<organism evidence="4 5">
    <name type="scientific">Fodinicurvata halophila</name>
    <dbReference type="NCBI Taxonomy" id="1419723"/>
    <lineage>
        <taxon>Bacteria</taxon>
        <taxon>Pseudomonadati</taxon>
        <taxon>Pseudomonadota</taxon>
        <taxon>Alphaproteobacteria</taxon>
        <taxon>Rhodospirillales</taxon>
        <taxon>Rhodovibrionaceae</taxon>
        <taxon>Fodinicurvata</taxon>
    </lineage>
</organism>
<dbReference type="EMBL" id="JBHSCW010000010">
    <property type="protein sequence ID" value="MFC4353064.1"/>
    <property type="molecule type" value="Genomic_DNA"/>
</dbReference>
<keyword evidence="2" id="KW-0732">Signal</keyword>
<name>A0ABV8UPX4_9PROT</name>